<keyword evidence="2" id="KW-1185">Reference proteome</keyword>
<dbReference type="EMBL" id="JYDS01002500">
    <property type="protein sequence ID" value="KRY97311.1"/>
    <property type="molecule type" value="Genomic_DNA"/>
</dbReference>
<feature type="non-terminal residue" evidence="1">
    <location>
        <position position="1"/>
    </location>
</feature>
<name>A0A0V1GGB5_TRIPS</name>
<reference evidence="1 2" key="1">
    <citation type="submission" date="2015-01" db="EMBL/GenBank/DDBJ databases">
        <title>Evolution of Trichinella species and genotypes.</title>
        <authorList>
            <person name="Korhonen P.K."/>
            <person name="Edoardo P."/>
            <person name="Giuseppe L.R."/>
            <person name="Gasser R.B."/>
        </authorList>
    </citation>
    <scope>NUCLEOTIDE SEQUENCE [LARGE SCALE GENOMIC DNA]</scope>
    <source>
        <strain evidence="1">ISS588</strain>
    </source>
</reference>
<comment type="caution">
    <text evidence="1">The sequence shown here is derived from an EMBL/GenBank/DDBJ whole genome shotgun (WGS) entry which is preliminary data.</text>
</comment>
<dbReference type="AlphaFoldDB" id="A0A0V1GGB5"/>
<proteinExistence type="predicted"/>
<evidence type="ECO:0000313" key="2">
    <source>
        <dbReference type="Proteomes" id="UP000054805"/>
    </source>
</evidence>
<feature type="non-terminal residue" evidence="1">
    <location>
        <position position="65"/>
    </location>
</feature>
<gene>
    <name evidence="1" type="ORF">T4B_5543</name>
</gene>
<organism evidence="1 2">
    <name type="scientific">Trichinella pseudospiralis</name>
    <name type="common">Parasitic roundworm</name>
    <dbReference type="NCBI Taxonomy" id="6337"/>
    <lineage>
        <taxon>Eukaryota</taxon>
        <taxon>Metazoa</taxon>
        <taxon>Ecdysozoa</taxon>
        <taxon>Nematoda</taxon>
        <taxon>Enoplea</taxon>
        <taxon>Dorylaimia</taxon>
        <taxon>Trichinellida</taxon>
        <taxon>Trichinellidae</taxon>
        <taxon>Trichinella</taxon>
    </lineage>
</organism>
<protein>
    <submittedName>
        <fullName evidence="1">Uncharacterized protein</fullName>
    </submittedName>
</protein>
<evidence type="ECO:0000313" key="1">
    <source>
        <dbReference type="EMBL" id="KRY97311.1"/>
    </source>
</evidence>
<accession>A0A0V1GGB5</accession>
<sequence>LPLHAETLQTVLKQMEHLMRRNFLISSFPYGMLQADPLGSFPLITAVTSKYVYIAHPSLSYIKIN</sequence>
<dbReference type="Proteomes" id="UP000054805">
    <property type="component" value="Unassembled WGS sequence"/>
</dbReference>